<keyword evidence="2" id="KW-1185">Reference proteome</keyword>
<evidence type="ECO:0000313" key="3">
    <source>
        <dbReference type="WBParaSite" id="sdigi.contig85.g3950.t1"/>
    </source>
</evidence>
<organism evidence="2 3">
    <name type="scientific">Setaria digitata</name>
    <dbReference type="NCBI Taxonomy" id="48799"/>
    <lineage>
        <taxon>Eukaryota</taxon>
        <taxon>Metazoa</taxon>
        <taxon>Ecdysozoa</taxon>
        <taxon>Nematoda</taxon>
        <taxon>Chromadorea</taxon>
        <taxon>Rhabditida</taxon>
        <taxon>Spirurina</taxon>
        <taxon>Spiruromorpha</taxon>
        <taxon>Filarioidea</taxon>
        <taxon>Setariidae</taxon>
        <taxon>Setaria</taxon>
    </lineage>
</organism>
<feature type="region of interest" description="Disordered" evidence="1">
    <location>
        <begin position="66"/>
        <end position="103"/>
    </location>
</feature>
<evidence type="ECO:0000313" key="2">
    <source>
        <dbReference type="Proteomes" id="UP000887581"/>
    </source>
</evidence>
<reference evidence="3" key="1">
    <citation type="submission" date="2022-11" db="UniProtKB">
        <authorList>
            <consortium name="WormBaseParasite"/>
        </authorList>
    </citation>
    <scope>IDENTIFICATION</scope>
</reference>
<proteinExistence type="predicted"/>
<evidence type="ECO:0000256" key="1">
    <source>
        <dbReference type="SAM" id="MobiDB-lite"/>
    </source>
</evidence>
<dbReference type="WBParaSite" id="sdigi.contig85.g3950.t1">
    <property type="protein sequence ID" value="sdigi.contig85.g3950.t1"/>
    <property type="gene ID" value="sdigi.contig85.g3950"/>
</dbReference>
<feature type="compositionally biased region" description="Polar residues" evidence="1">
    <location>
        <begin position="67"/>
        <end position="97"/>
    </location>
</feature>
<sequence length="229" mass="24010">MFGMIVFSLGEFTAEETEKHVAFLLTGHFTEALINCSCAECTSSNVLVTATLLVIVSDFRAAPSPLTGATGSASNDTVSSGTSGNSNIDTLGQSGTRTSHHQSLDDEVTYVTNSNSLTIPATTATTTVTLKATTVAAATEVGFLTSEAEGTGETVVVRSSDISGSDESQQLGLMDAYPIGQVTSTYLSYYSINTPEHVTYCGCVAPCTALINNHFLLRPTERKSFCSSN</sequence>
<accession>A0A915Q3G7</accession>
<dbReference type="Proteomes" id="UP000887581">
    <property type="component" value="Unplaced"/>
</dbReference>
<protein>
    <submittedName>
        <fullName evidence="3">Uncharacterized protein</fullName>
    </submittedName>
</protein>
<name>A0A915Q3G7_9BILA</name>
<dbReference type="AlphaFoldDB" id="A0A915Q3G7"/>